<feature type="region of interest" description="Disordered" evidence="1">
    <location>
        <begin position="1"/>
        <end position="46"/>
    </location>
</feature>
<keyword evidence="4" id="KW-1185">Reference proteome</keyword>
<name>A0A510UTH2_9CELL</name>
<gene>
    <name evidence="3" type="ORF">CPE01_15920</name>
</gene>
<organism evidence="3 4">
    <name type="scientific">Cellulomonas persica</name>
    <dbReference type="NCBI Taxonomy" id="76861"/>
    <lineage>
        <taxon>Bacteria</taxon>
        <taxon>Bacillati</taxon>
        <taxon>Actinomycetota</taxon>
        <taxon>Actinomycetes</taxon>
        <taxon>Micrococcales</taxon>
        <taxon>Cellulomonadaceae</taxon>
        <taxon>Cellulomonas</taxon>
    </lineage>
</organism>
<dbReference type="AlphaFoldDB" id="A0A510UTH2"/>
<dbReference type="InterPro" id="IPR029756">
    <property type="entry name" value="MTH1187/YkoF-like"/>
</dbReference>
<proteinExistence type="predicted"/>
<dbReference type="Pfam" id="PF07615">
    <property type="entry name" value="Ykof"/>
    <property type="match status" value="2"/>
</dbReference>
<evidence type="ECO:0000259" key="2">
    <source>
        <dbReference type="Pfam" id="PF07615"/>
    </source>
</evidence>
<dbReference type="Gene3D" id="3.30.70.930">
    <property type="match status" value="2"/>
</dbReference>
<protein>
    <recommendedName>
        <fullName evidence="2">Thiamin/hydroxymethyl pyrimidine-binding YkoF putative domain-containing protein</fullName>
    </recommendedName>
</protein>
<reference evidence="3 4" key="1">
    <citation type="submission" date="2019-07" db="EMBL/GenBank/DDBJ databases">
        <title>Whole genome shotgun sequence of Cellulomonas persica NBRC 101101.</title>
        <authorList>
            <person name="Hosoyama A."/>
            <person name="Uohara A."/>
            <person name="Ohji S."/>
            <person name="Ichikawa N."/>
        </authorList>
    </citation>
    <scope>NUCLEOTIDE SEQUENCE [LARGE SCALE GENOMIC DNA]</scope>
    <source>
        <strain evidence="3 4">NBRC 101101</strain>
    </source>
</reference>
<dbReference type="Proteomes" id="UP000321386">
    <property type="component" value="Unassembled WGS sequence"/>
</dbReference>
<feature type="domain" description="Thiamin/hydroxymethyl pyrimidine-binding YkoF putative" evidence="2">
    <location>
        <begin position="151"/>
        <end position="233"/>
    </location>
</feature>
<feature type="domain" description="Thiamin/hydroxymethyl pyrimidine-binding YkoF putative" evidence="2">
    <location>
        <begin position="47"/>
        <end position="124"/>
    </location>
</feature>
<evidence type="ECO:0000256" key="1">
    <source>
        <dbReference type="SAM" id="MobiDB-lite"/>
    </source>
</evidence>
<dbReference type="RefSeq" id="WP_186811463.1">
    <property type="nucleotide sequence ID" value="NZ_BJUA01000006.1"/>
</dbReference>
<dbReference type="InterPro" id="IPR011522">
    <property type="entry name" value="Thiamin/HMP-bd_put_YkoF"/>
</dbReference>
<feature type="compositionally biased region" description="Basic and acidic residues" evidence="1">
    <location>
        <begin position="8"/>
        <end position="29"/>
    </location>
</feature>
<accession>A0A510UTH2</accession>
<dbReference type="EMBL" id="BJUA01000006">
    <property type="protein sequence ID" value="GEK17859.1"/>
    <property type="molecule type" value="Genomic_DNA"/>
</dbReference>
<evidence type="ECO:0000313" key="4">
    <source>
        <dbReference type="Proteomes" id="UP000321386"/>
    </source>
</evidence>
<sequence>MTLQPDTRQPDTRQPDSRQAETRQPDDPRPGTAPRRTPPSPADLGIGARLSLHPHREDFVDVIVDALDAAPADDVEVTTDDVTTFVRGTEEAVVHYVRDVVVAAARAGGHLVAHLQLSRGCPGEVDCALADDAVLVTGQAPTLPTTGVRTAAHWSLYPLDDGGPGRAGDHMAAITAAIDAARERVEVTPEHFVTRLDGDLADVLSTVVAGWLGAGRTVRHVVTHVTLSIASPSWEADR</sequence>
<dbReference type="SUPFAM" id="SSF89957">
    <property type="entry name" value="MTH1187/YkoF-like"/>
    <property type="match status" value="1"/>
</dbReference>
<comment type="caution">
    <text evidence="3">The sequence shown here is derived from an EMBL/GenBank/DDBJ whole genome shotgun (WGS) entry which is preliminary data.</text>
</comment>
<evidence type="ECO:0000313" key="3">
    <source>
        <dbReference type="EMBL" id="GEK17859.1"/>
    </source>
</evidence>